<dbReference type="OrthoDB" id="5132737at2759"/>
<gene>
    <name evidence="3" type="ORF">GMOD_00006969</name>
</gene>
<dbReference type="Pfam" id="PF25545">
    <property type="entry name" value="DUF7924"/>
    <property type="match status" value="1"/>
</dbReference>
<dbReference type="AlphaFoldDB" id="A0A3M7MBR5"/>
<keyword evidence="4" id="KW-1185">Reference proteome</keyword>
<name>A0A3M7MBR5_9PLEO</name>
<evidence type="ECO:0000256" key="1">
    <source>
        <dbReference type="SAM" id="MobiDB-lite"/>
    </source>
</evidence>
<dbReference type="EMBL" id="KE747829">
    <property type="protein sequence ID" value="RMZ71983.1"/>
    <property type="molecule type" value="Genomic_DNA"/>
</dbReference>
<feature type="region of interest" description="Disordered" evidence="1">
    <location>
        <begin position="88"/>
        <end position="114"/>
    </location>
</feature>
<organism evidence="3 4">
    <name type="scientific">Pyrenophora seminiperda CCB06</name>
    <dbReference type="NCBI Taxonomy" id="1302712"/>
    <lineage>
        <taxon>Eukaryota</taxon>
        <taxon>Fungi</taxon>
        <taxon>Dikarya</taxon>
        <taxon>Ascomycota</taxon>
        <taxon>Pezizomycotina</taxon>
        <taxon>Dothideomycetes</taxon>
        <taxon>Pleosporomycetidae</taxon>
        <taxon>Pleosporales</taxon>
        <taxon>Pleosporineae</taxon>
        <taxon>Pleosporaceae</taxon>
        <taxon>Pyrenophora</taxon>
    </lineage>
</organism>
<feature type="region of interest" description="Disordered" evidence="1">
    <location>
        <begin position="1"/>
        <end position="49"/>
    </location>
</feature>
<accession>A0A3M7MBR5</accession>
<feature type="domain" description="DUF7924" evidence="2">
    <location>
        <begin position="172"/>
        <end position="396"/>
    </location>
</feature>
<dbReference type="PANTHER" id="PTHR42470:SF2">
    <property type="match status" value="1"/>
</dbReference>
<reference evidence="3 4" key="1">
    <citation type="journal article" date="2014" name="PLoS ONE">
        <title>De novo Genome Assembly of the Fungal Plant Pathogen Pyrenophora semeniperda.</title>
        <authorList>
            <person name="Soliai M.M."/>
            <person name="Meyer S.E."/>
            <person name="Udall J.A."/>
            <person name="Elzinga D.E."/>
            <person name="Hermansen R.A."/>
            <person name="Bodily P.M."/>
            <person name="Hart A.A."/>
            <person name="Coleman C.E."/>
        </authorList>
    </citation>
    <scope>NUCLEOTIDE SEQUENCE [LARGE SCALE GENOMIC DNA]</scope>
    <source>
        <strain evidence="3 4">CCB06</strain>
        <tissue evidence="3">Mycelium</tissue>
    </source>
</reference>
<dbReference type="InterPro" id="IPR057684">
    <property type="entry name" value="DUF7924"/>
</dbReference>
<evidence type="ECO:0000313" key="4">
    <source>
        <dbReference type="Proteomes" id="UP000265663"/>
    </source>
</evidence>
<sequence length="401" mass="45656">MARSQDGQRKRVRTQAPSLLEQAEKREAHVVQADPFRISPPKGPVDKPAGVLQDARVAYWGEKGTWPTDEDELMDRFRFLVEDERAKKQSLSRKRSNVSMASSSSPDGSVSREQKCAPYRHQLFERQLKDCGSFLDDHELGISPESERLCEQLLKGPQPTPEKTLFSDDDLFKKTCRRLKGENETKVALRISELIVPSAEVLTDQGVEHLSIVRESTNANWILSIPFINPSATGTGSRSSGPLPQPYATKAFDRDAFTKEQLRKLQPYLGDLLTESSFFAATFQMYFPFLTCEVKCGHDGLDVADRQNAYSQSVLLLGLYKAFRLAEREQELHREINGFSLSHDEECVRIYGHYLFIKGDEVQIYRHLISEFIFAPSGQGDQRWKAYKFVKNVYDLASYTL</sequence>
<dbReference type="PANTHER" id="PTHR42470">
    <property type="entry name" value="VAST DOMAIN-CONTAINING PROTEIN"/>
    <property type="match status" value="1"/>
</dbReference>
<dbReference type="Proteomes" id="UP000265663">
    <property type="component" value="Unassembled WGS sequence"/>
</dbReference>
<evidence type="ECO:0000313" key="3">
    <source>
        <dbReference type="EMBL" id="RMZ71983.1"/>
    </source>
</evidence>
<proteinExistence type="predicted"/>
<protein>
    <submittedName>
        <fullName evidence="3">Phosphatidylserine decarboxylase</fullName>
    </submittedName>
</protein>
<feature type="compositionally biased region" description="Polar residues" evidence="1">
    <location>
        <begin position="97"/>
        <end position="108"/>
    </location>
</feature>
<evidence type="ECO:0000259" key="2">
    <source>
        <dbReference type="Pfam" id="PF25545"/>
    </source>
</evidence>